<dbReference type="AlphaFoldDB" id="A0AAV5JAW8"/>
<gene>
    <name evidence="1" type="ORF">SLEP1_g18906</name>
</gene>
<evidence type="ECO:0000313" key="1">
    <source>
        <dbReference type="EMBL" id="GKV07103.1"/>
    </source>
</evidence>
<keyword evidence="2" id="KW-1185">Reference proteome</keyword>
<name>A0AAV5JAW8_9ROSI</name>
<organism evidence="1 2">
    <name type="scientific">Rubroshorea leprosula</name>
    <dbReference type="NCBI Taxonomy" id="152421"/>
    <lineage>
        <taxon>Eukaryota</taxon>
        <taxon>Viridiplantae</taxon>
        <taxon>Streptophyta</taxon>
        <taxon>Embryophyta</taxon>
        <taxon>Tracheophyta</taxon>
        <taxon>Spermatophyta</taxon>
        <taxon>Magnoliopsida</taxon>
        <taxon>eudicotyledons</taxon>
        <taxon>Gunneridae</taxon>
        <taxon>Pentapetalae</taxon>
        <taxon>rosids</taxon>
        <taxon>malvids</taxon>
        <taxon>Malvales</taxon>
        <taxon>Dipterocarpaceae</taxon>
        <taxon>Rubroshorea</taxon>
    </lineage>
</organism>
<sequence length="49" mass="5003">MPTWTLSDCPDDLKAIVGVALALLIPASGCVASLIPASGCNASTCRHVY</sequence>
<comment type="caution">
    <text evidence="1">The sequence shown here is derived from an EMBL/GenBank/DDBJ whole genome shotgun (WGS) entry which is preliminary data.</text>
</comment>
<evidence type="ECO:0000313" key="2">
    <source>
        <dbReference type="Proteomes" id="UP001054252"/>
    </source>
</evidence>
<accession>A0AAV5JAW8</accession>
<dbReference type="Proteomes" id="UP001054252">
    <property type="component" value="Unassembled WGS sequence"/>
</dbReference>
<proteinExistence type="predicted"/>
<reference evidence="1 2" key="1">
    <citation type="journal article" date="2021" name="Commun. Biol.">
        <title>The genome of Shorea leprosula (Dipterocarpaceae) highlights the ecological relevance of drought in aseasonal tropical rainforests.</title>
        <authorList>
            <person name="Ng K.K.S."/>
            <person name="Kobayashi M.J."/>
            <person name="Fawcett J.A."/>
            <person name="Hatakeyama M."/>
            <person name="Paape T."/>
            <person name="Ng C.H."/>
            <person name="Ang C.C."/>
            <person name="Tnah L.H."/>
            <person name="Lee C.T."/>
            <person name="Nishiyama T."/>
            <person name="Sese J."/>
            <person name="O'Brien M.J."/>
            <person name="Copetti D."/>
            <person name="Mohd Noor M.I."/>
            <person name="Ong R.C."/>
            <person name="Putra M."/>
            <person name="Sireger I.Z."/>
            <person name="Indrioko S."/>
            <person name="Kosugi Y."/>
            <person name="Izuno A."/>
            <person name="Isagi Y."/>
            <person name="Lee S.L."/>
            <person name="Shimizu K.K."/>
        </authorList>
    </citation>
    <scope>NUCLEOTIDE SEQUENCE [LARGE SCALE GENOMIC DNA]</scope>
    <source>
        <strain evidence="1">214</strain>
    </source>
</reference>
<dbReference type="EMBL" id="BPVZ01000026">
    <property type="protein sequence ID" value="GKV07103.1"/>
    <property type="molecule type" value="Genomic_DNA"/>
</dbReference>
<protein>
    <submittedName>
        <fullName evidence="1">Uncharacterized protein</fullName>
    </submittedName>
</protein>